<feature type="chain" id="PRO_5045959421" description="Lipoprotein" evidence="1">
    <location>
        <begin position="22"/>
        <end position="64"/>
    </location>
</feature>
<comment type="caution">
    <text evidence="2">The sequence shown here is derived from an EMBL/GenBank/DDBJ whole genome shotgun (WGS) entry which is preliminary data.</text>
</comment>
<name>A0ABT9AJV5_9BACT</name>
<evidence type="ECO:0000313" key="2">
    <source>
        <dbReference type="EMBL" id="MDO7849037.1"/>
    </source>
</evidence>
<evidence type="ECO:0000313" key="3">
    <source>
        <dbReference type="Proteomes" id="UP001167796"/>
    </source>
</evidence>
<dbReference type="EMBL" id="JAUQSX010000014">
    <property type="protein sequence ID" value="MDO7849037.1"/>
    <property type="molecule type" value="Genomic_DNA"/>
</dbReference>
<reference evidence="2" key="1">
    <citation type="submission" date="2023-07" db="EMBL/GenBank/DDBJ databases">
        <authorList>
            <person name="Kim M.K."/>
        </authorList>
    </citation>
    <scope>NUCLEOTIDE SEQUENCE</scope>
    <source>
        <strain evidence="2">M29</strain>
    </source>
</reference>
<evidence type="ECO:0008006" key="4">
    <source>
        <dbReference type="Google" id="ProtNLM"/>
    </source>
</evidence>
<feature type="signal peptide" evidence="1">
    <location>
        <begin position="1"/>
        <end position="21"/>
    </location>
</feature>
<organism evidence="2 3">
    <name type="scientific">Hymenobacter mellowenesis</name>
    <dbReference type="NCBI Taxonomy" id="3063995"/>
    <lineage>
        <taxon>Bacteria</taxon>
        <taxon>Pseudomonadati</taxon>
        <taxon>Bacteroidota</taxon>
        <taxon>Cytophagia</taxon>
        <taxon>Cytophagales</taxon>
        <taxon>Hymenobacteraceae</taxon>
        <taxon>Hymenobacter</taxon>
    </lineage>
</organism>
<gene>
    <name evidence="2" type="ORF">Q5H92_21915</name>
</gene>
<evidence type="ECO:0000256" key="1">
    <source>
        <dbReference type="SAM" id="SignalP"/>
    </source>
</evidence>
<proteinExistence type="predicted"/>
<dbReference type="Proteomes" id="UP001167796">
    <property type="component" value="Unassembled WGS sequence"/>
</dbReference>
<keyword evidence="1" id="KW-0732">Signal</keyword>
<keyword evidence="3" id="KW-1185">Reference proteome</keyword>
<accession>A0ABT9AJV5</accession>
<sequence length="64" mass="7400">MRFQIGFIKLLLALLCLSSCAGYRSTRPPKTLSEAQHRAAQRAARRYYNPMRCARILGYDQLPR</sequence>
<protein>
    <recommendedName>
        <fullName evidence="4">Lipoprotein</fullName>
    </recommendedName>
</protein>
<dbReference type="RefSeq" id="WP_305013707.1">
    <property type="nucleotide sequence ID" value="NZ_JAUQSX010000014.1"/>
</dbReference>